<dbReference type="PANTHER" id="PTHR40780:SF2">
    <property type="entry name" value="DUF3669 DOMAIN-CONTAINING PROTEIN"/>
    <property type="match status" value="1"/>
</dbReference>
<evidence type="ECO:0000313" key="2">
    <source>
        <dbReference type="Proteomes" id="UP001063166"/>
    </source>
</evidence>
<accession>A0A9P3UPK9</accession>
<proteinExistence type="predicted"/>
<dbReference type="AlphaFoldDB" id="A0A9P3UPK9"/>
<reference evidence="1" key="1">
    <citation type="submission" date="2022-07" db="EMBL/GenBank/DDBJ databases">
        <title>The genome of Lyophyllum shimeji provides insight into the initial evolution of ectomycorrhizal fungal genome.</title>
        <authorList>
            <person name="Kobayashi Y."/>
            <person name="Shibata T."/>
            <person name="Hirakawa H."/>
            <person name="Shigenobu S."/>
            <person name="Nishiyama T."/>
            <person name="Yamada A."/>
            <person name="Hasebe M."/>
            <person name="Kawaguchi M."/>
        </authorList>
    </citation>
    <scope>NUCLEOTIDE SEQUENCE</scope>
    <source>
        <strain evidence="1">AT787</strain>
    </source>
</reference>
<dbReference type="PANTHER" id="PTHR40780">
    <property type="entry name" value="DUF3669 DOMAIN-CONTAINING PROTEIN"/>
    <property type="match status" value="1"/>
</dbReference>
<keyword evidence="2" id="KW-1185">Reference proteome</keyword>
<sequence>MLSTEVFAPEPASRRRRLGAGSFASVDVVQEGPAAYKTVHDASGADELLDEYSHLLRLHRTRKPDSFFAIPRPYGYCDPRARSLLMEEPPYAGPSRRRQRPFLSLSAFDSLSFTTATYVMDRIYELPHAVGDPIREQFYNKDAQSASAPALCRLYFGEVLDGPATRPGRFFNPANFPLDAARYTALAGPLALPPIEDVAAGMGEMLGHLHWQEVDGQDVEFVMGGDGFDGVRFFAIDFNQESELRLTRNFAY</sequence>
<protein>
    <submittedName>
        <fullName evidence="1">Uncharacterized protein</fullName>
    </submittedName>
</protein>
<name>A0A9P3UPK9_LYOSH</name>
<dbReference type="OrthoDB" id="2993351at2759"/>
<comment type="caution">
    <text evidence="1">The sequence shown here is derived from an EMBL/GenBank/DDBJ whole genome shotgun (WGS) entry which is preliminary data.</text>
</comment>
<dbReference type="Proteomes" id="UP001063166">
    <property type="component" value="Unassembled WGS sequence"/>
</dbReference>
<organism evidence="1 2">
    <name type="scientific">Lyophyllum shimeji</name>
    <name type="common">Hon-shimeji</name>
    <name type="synonym">Tricholoma shimeji</name>
    <dbReference type="NCBI Taxonomy" id="47721"/>
    <lineage>
        <taxon>Eukaryota</taxon>
        <taxon>Fungi</taxon>
        <taxon>Dikarya</taxon>
        <taxon>Basidiomycota</taxon>
        <taxon>Agaricomycotina</taxon>
        <taxon>Agaricomycetes</taxon>
        <taxon>Agaricomycetidae</taxon>
        <taxon>Agaricales</taxon>
        <taxon>Tricholomatineae</taxon>
        <taxon>Lyophyllaceae</taxon>
        <taxon>Lyophyllum</taxon>
    </lineage>
</organism>
<evidence type="ECO:0000313" key="1">
    <source>
        <dbReference type="EMBL" id="GLB39115.1"/>
    </source>
</evidence>
<dbReference type="EMBL" id="BRPK01000006">
    <property type="protein sequence ID" value="GLB39115.1"/>
    <property type="molecule type" value="Genomic_DNA"/>
</dbReference>
<gene>
    <name evidence="1" type="ORF">LshimejAT787_0602770</name>
</gene>